<evidence type="ECO:0000313" key="2">
    <source>
        <dbReference type="EMBL" id="PSL16236.1"/>
    </source>
</evidence>
<evidence type="ECO:0000256" key="1">
    <source>
        <dbReference type="SAM" id="MobiDB-lite"/>
    </source>
</evidence>
<organism evidence="2 3">
    <name type="scientific">Marinobacterium halophilum</name>
    <dbReference type="NCBI Taxonomy" id="267374"/>
    <lineage>
        <taxon>Bacteria</taxon>
        <taxon>Pseudomonadati</taxon>
        <taxon>Pseudomonadota</taxon>
        <taxon>Gammaproteobacteria</taxon>
        <taxon>Oceanospirillales</taxon>
        <taxon>Oceanospirillaceae</taxon>
        <taxon>Marinobacterium</taxon>
    </lineage>
</organism>
<evidence type="ECO:0000313" key="3">
    <source>
        <dbReference type="Proteomes" id="UP000242133"/>
    </source>
</evidence>
<sequence length="115" mass="13525">MKLFKDLVDGRIRFYWSSTRSGAPLSPMMATLQEAEEWWKTFQFSQYEYTERRCSVYDRRSDHDKRRRMAEGKGNGHGRRSTDQPLRVECNLAAAKITLLSHMAQDRAFNSVYPV</sequence>
<keyword evidence="3" id="KW-1185">Reference proteome</keyword>
<accession>A0A2P8F3G7</accession>
<gene>
    <name evidence="2" type="ORF">CLV44_102159</name>
</gene>
<dbReference type="EMBL" id="PYGI01000002">
    <property type="protein sequence ID" value="PSL16236.1"/>
    <property type="molecule type" value="Genomic_DNA"/>
</dbReference>
<comment type="caution">
    <text evidence="2">The sequence shown here is derived from an EMBL/GenBank/DDBJ whole genome shotgun (WGS) entry which is preliminary data.</text>
</comment>
<name>A0A2P8F3G7_9GAMM</name>
<dbReference type="RefSeq" id="WP_106590453.1">
    <property type="nucleotide sequence ID" value="NZ_PYGI01000002.1"/>
</dbReference>
<protein>
    <submittedName>
        <fullName evidence="2">Uncharacterized protein</fullName>
    </submittedName>
</protein>
<dbReference type="OrthoDB" id="6089021at2"/>
<reference evidence="2 3" key="1">
    <citation type="submission" date="2018-03" db="EMBL/GenBank/DDBJ databases">
        <title>Genomic Encyclopedia of Archaeal and Bacterial Type Strains, Phase II (KMG-II): from individual species to whole genera.</title>
        <authorList>
            <person name="Goeker M."/>
        </authorList>
    </citation>
    <scope>NUCLEOTIDE SEQUENCE [LARGE SCALE GENOMIC DNA]</scope>
    <source>
        <strain evidence="2 3">DSM 17586</strain>
    </source>
</reference>
<dbReference type="Proteomes" id="UP000242133">
    <property type="component" value="Unassembled WGS sequence"/>
</dbReference>
<dbReference type="AlphaFoldDB" id="A0A2P8F3G7"/>
<proteinExistence type="predicted"/>
<feature type="region of interest" description="Disordered" evidence="1">
    <location>
        <begin position="59"/>
        <end position="85"/>
    </location>
</feature>